<dbReference type="Proteomes" id="UP000240996">
    <property type="component" value="Unassembled WGS sequence"/>
</dbReference>
<comment type="caution">
    <text evidence="1">The sequence shown here is derived from an EMBL/GenBank/DDBJ whole genome shotgun (WGS) entry which is preliminary data.</text>
</comment>
<proteinExistence type="predicted"/>
<name>A0A2T4YT34_9SPHN</name>
<keyword evidence="2" id="KW-1185">Reference proteome</keyword>
<accession>A0A2T4YT34</accession>
<evidence type="ECO:0000313" key="1">
    <source>
        <dbReference type="EMBL" id="PTM46969.1"/>
    </source>
</evidence>
<sequence>MQLPAQAPASFCERLAPKLNMKQAGSKPARATEWRVNTMGLGSHLFGGSSMVSFMVRPSGEQTQAAYDKATKACSQSPKGILCRIEGPAELTVQTKGGEAKGDAAAGESAEVELRKAAILCRDL</sequence>
<protein>
    <submittedName>
        <fullName evidence="1">Uncharacterized protein</fullName>
    </submittedName>
</protein>
<gene>
    <name evidence="1" type="ORF">C8J24_0350</name>
</gene>
<dbReference type="AlphaFoldDB" id="A0A2T4YT34"/>
<reference evidence="1 2" key="1">
    <citation type="submission" date="2018-04" db="EMBL/GenBank/DDBJ databases">
        <title>Genomic Encyclopedia of Type Strains, Phase III (KMG-III): the genomes of soil and plant-associated and newly described type strains.</title>
        <authorList>
            <person name="Whitman W."/>
        </authorList>
    </citation>
    <scope>NUCLEOTIDE SEQUENCE [LARGE SCALE GENOMIC DNA]</scope>
    <source>
        <strain evidence="1 2">NW12</strain>
    </source>
</reference>
<evidence type="ECO:0000313" key="2">
    <source>
        <dbReference type="Proteomes" id="UP000240996"/>
    </source>
</evidence>
<dbReference type="EMBL" id="PZZN01000001">
    <property type="protein sequence ID" value="PTM46969.1"/>
    <property type="molecule type" value="Genomic_DNA"/>
</dbReference>
<organism evidence="1 2">
    <name type="scientific">Sphingomonas aerolata</name>
    <dbReference type="NCBI Taxonomy" id="185951"/>
    <lineage>
        <taxon>Bacteria</taxon>
        <taxon>Pseudomonadati</taxon>
        <taxon>Pseudomonadota</taxon>
        <taxon>Alphaproteobacteria</taxon>
        <taxon>Sphingomonadales</taxon>
        <taxon>Sphingomonadaceae</taxon>
        <taxon>Sphingomonas</taxon>
    </lineage>
</organism>